<gene>
    <name evidence="1" type="ORF">TRIP_D310051</name>
</gene>
<proteinExistence type="predicted"/>
<dbReference type="AlphaFoldDB" id="A0A653ACC4"/>
<reference evidence="1" key="1">
    <citation type="submission" date="2018-07" db="EMBL/GenBank/DDBJ databases">
        <authorList>
            <consortium name="Genoscope - CEA"/>
            <person name="William W."/>
        </authorList>
    </citation>
    <scope>NUCLEOTIDE SEQUENCE</scope>
    <source>
        <strain evidence="1">IK1</strain>
    </source>
</reference>
<dbReference type="EMBL" id="UPXZ01000025">
    <property type="protein sequence ID" value="VBB45656.1"/>
    <property type="molecule type" value="Genomic_DNA"/>
</dbReference>
<organism evidence="1">
    <name type="scientific">uncultured Paludibacter sp</name>
    <dbReference type="NCBI Taxonomy" id="497635"/>
    <lineage>
        <taxon>Bacteria</taxon>
        <taxon>Pseudomonadati</taxon>
        <taxon>Bacteroidota</taxon>
        <taxon>Bacteroidia</taxon>
        <taxon>Bacteroidales</taxon>
        <taxon>Paludibacteraceae</taxon>
        <taxon>Paludibacter</taxon>
        <taxon>environmental samples</taxon>
    </lineage>
</organism>
<accession>A0A653ACC4</accession>
<sequence length="54" mass="6197">MNQIHTKFIYVLLLPLPFVIAQKVDAVTIIENIAALSKIFLSKLKLLFLPFKIK</sequence>
<name>A0A653ACC4_9BACT</name>
<evidence type="ECO:0000313" key="1">
    <source>
        <dbReference type="EMBL" id="VBB45656.1"/>
    </source>
</evidence>
<protein>
    <submittedName>
        <fullName evidence="1">Uncharacterized protein</fullName>
    </submittedName>
</protein>